<dbReference type="InterPro" id="IPR046450">
    <property type="entry name" value="PA_dom_sf"/>
</dbReference>
<dbReference type="InterPro" id="IPR015500">
    <property type="entry name" value="Peptidase_S8_subtilisin-rel"/>
</dbReference>
<evidence type="ECO:0000256" key="5">
    <source>
        <dbReference type="ARBA" id="ARBA00022729"/>
    </source>
</evidence>
<sequence>MIVGLTPIKVNGQIESDELSVIVEVDGDPYQHKAYIEDHHPFVEVVEVYDTLLNAIAIKGNRQDIEEITLMEDIEKTYPVRTYHTTNVNTSIPFLKDPANQLDKPLAYNGEGVKVGVIDTGVDFHHPDLTSSYEGGYDLVDLDKEPMETLPEQGQPTLHGTHVSGIIAANGNMKGIAPEADLYGYRALGPGGMGTSVQVIAALERAVNDGMDVVNMSLGNSVNGPDWPTTVAVNKAIEKGVTVVIANGNAGPNNWTVGSPATSDKAISVGASTPPLTYPYLFDSFTDKKIPLQTLMDSVPWSLQRKYPIVYGGIGEKEINDAKGKIVLMKRGKIPFEEKARKAEEAGAIAVLIYNNEKGPFQGGLNDKGDEITIPVASLSKKDGEWLLEHMVQKNKWMATEYETTEDKMAQFSSRGPVTISWDIKPEIVAPGAAINSTVPGGYQELQGTSMAAPHVAGGAVLVKQAHPNWTPEQVKGALLTTAMPISDEKGNRYEPIDQGMGRMQIKKAIHTDTILHNPLLSLGKLTKLKEDVTYKLEIENVSDETKAYHFELPEQEKGLRWHFPKTFTIAAKQTKTVPITLEVTTSQRKKGLNQGWVTLRSDETSYELPYLFVNKEANFPRIMGFEFGLQAFSDGKYEYRLYLPGGAKGLTVDLYDAKTLQFKRTLLQLEELKKGLTEGVIEGRKVGDSGSYLANITIVTENGETYYQQVPVKIMSD</sequence>
<dbReference type="EMBL" id="CP041666">
    <property type="protein sequence ID" value="QDP42242.1"/>
    <property type="molecule type" value="Genomic_DNA"/>
</dbReference>
<evidence type="ECO:0000256" key="7">
    <source>
        <dbReference type="ARBA" id="ARBA00022825"/>
    </source>
</evidence>
<comment type="similarity">
    <text evidence="1 9 10">Belongs to the peptidase S8 family.</text>
</comment>
<keyword evidence="5" id="KW-0732">Signal</keyword>
<feature type="active site" description="Charge relay system" evidence="8 9">
    <location>
        <position position="159"/>
    </location>
</feature>
<keyword evidence="4 9" id="KW-0645">Protease</keyword>
<evidence type="ECO:0000256" key="9">
    <source>
        <dbReference type="PROSITE-ProRule" id="PRU01240"/>
    </source>
</evidence>
<evidence type="ECO:0000256" key="8">
    <source>
        <dbReference type="PIRSR" id="PIRSR615500-1"/>
    </source>
</evidence>
<dbReference type="OrthoDB" id="9798386at2"/>
<dbReference type="PROSITE" id="PS00136">
    <property type="entry name" value="SUBTILASE_ASP"/>
    <property type="match status" value="1"/>
</dbReference>
<name>A0A516KLI0_9BACI</name>
<evidence type="ECO:0000256" key="1">
    <source>
        <dbReference type="ARBA" id="ARBA00011073"/>
    </source>
</evidence>
<dbReference type="InterPro" id="IPR013783">
    <property type="entry name" value="Ig-like_fold"/>
</dbReference>
<dbReference type="KEGG" id="aqt:FN924_16690"/>
<evidence type="ECO:0000256" key="10">
    <source>
        <dbReference type="RuleBase" id="RU003355"/>
    </source>
</evidence>
<feature type="active site" description="Charge relay system" evidence="8 9">
    <location>
        <position position="119"/>
    </location>
</feature>
<keyword evidence="14" id="KW-1185">Reference proteome</keyword>
<dbReference type="GO" id="GO:0004252">
    <property type="term" value="F:serine-type endopeptidase activity"/>
    <property type="evidence" value="ECO:0007669"/>
    <property type="project" value="UniProtKB-UniRule"/>
</dbReference>
<dbReference type="PROSITE" id="PS51892">
    <property type="entry name" value="SUBTILASE"/>
    <property type="match status" value="1"/>
</dbReference>
<dbReference type="PROSITE" id="PS00137">
    <property type="entry name" value="SUBTILASE_HIS"/>
    <property type="match status" value="1"/>
</dbReference>
<dbReference type="InterPro" id="IPR000209">
    <property type="entry name" value="Peptidase_S8/S53_dom"/>
</dbReference>
<evidence type="ECO:0000256" key="2">
    <source>
        <dbReference type="ARBA" id="ARBA00022512"/>
    </source>
</evidence>
<dbReference type="GO" id="GO:0006508">
    <property type="term" value="P:proteolysis"/>
    <property type="evidence" value="ECO:0007669"/>
    <property type="project" value="UniProtKB-KW"/>
</dbReference>
<dbReference type="InterPro" id="IPR036852">
    <property type="entry name" value="Peptidase_S8/S53_dom_sf"/>
</dbReference>
<dbReference type="CDD" id="cd02133">
    <property type="entry name" value="PA_C5a_like"/>
    <property type="match status" value="1"/>
</dbReference>
<evidence type="ECO:0000259" key="12">
    <source>
        <dbReference type="Pfam" id="PF02225"/>
    </source>
</evidence>
<dbReference type="InterPro" id="IPR023828">
    <property type="entry name" value="Peptidase_S8_Ser-AS"/>
</dbReference>
<dbReference type="SUPFAM" id="SSF52743">
    <property type="entry name" value="Subtilisin-like"/>
    <property type="match status" value="1"/>
</dbReference>
<feature type="domain" description="Peptidase S8/S53" evidence="11">
    <location>
        <begin position="110"/>
        <end position="488"/>
    </location>
</feature>
<dbReference type="PROSITE" id="PS00138">
    <property type="entry name" value="SUBTILASE_SER"/>
    <property type="match status" value="1"/>
</dbReference>
<dbReference type="Gene3D" id="2.60.40.10">
    <property type="entry name" value="Immunoglobulins"/>
    <property type="match status" value="1"/>
</dbReference>
<keyword evidence="6 9" id="KW-0378">Hydrolase</keyword>
<evidence type="ECO:0000256" key="6">
    <source>
        <dbReference type="ARBA" id="ARBA00022801"/>
    </source>
</evidence>
<accession>A0A516KLI0</accession>
<dbReference type="InterPro" id="IPR003137">
    <property type="entry name" value="PA_domain"/>
</dbReference>
<feature type="domain" description="PA" evidence="12">
    <location>
        <begin position="318"/>
        <end position="387"/>
    </location>
</feature>
<dbReference type="AlphaFoldDB" id="A0A516KLI0"/>
<dbReference type="Gene3D" id="3.50.30.30">
    <property type="match status" value="1"/>
</dbReference>
<dbReference type="SUPFAM" id="SSF52025">
    <property type="entry name" value="PA domain"/>
    <property type="match status" value="1"/>
</dbReference>
<dbReference type="PANTHER" id="PTHR43806">
    <property type="entry name" value="PEPTIDASE S8"/>
    <property type="match status" value="1"/>
</dbReference>
<proteinExistence type="inferred from homology"/>
<dbReference type="Gene3D" id="3.40.50.200">
    <property type="entry name" value="Peptidase S8/S53 domain"/>
    <property type="match status" value="1"/>
</dbReference>
<evidence type="ECO:0000313" key="14">
    <source>
        <dbReference type="Proteomes" id="UP000315215"/>
    </source>
</evidence>
<dbReference type="InterPro" id="IPR050131">
    <property type="entry name" value="Peptidase_S8_subtilisin-like"/>
</dbReference>
<protein>
    <submittedName>
        <fullName evidence="13">S8 family serine peptidase</fullName>
    </submittedName>
</protein>
<evidence type="ECO:0000256" key="3">
    <source>
        <dbReference type="ARBA" id="ARBA00022525"/>
    </source>
</evidence>
<keyword evidence="7 9" id="KW-0720">Serine protease</keyword>
<keyword evidence="3" id="KW-0964">Secreted</keyword>
<evidence type="ECO:0000259" key="11">
    <source>
        <dbReference type="Pfam" id="PF00082"/>
    </source>
</evidence>
<keyword evidence="2" id="KW-0134">Cell wall</keyword>
<evidence type="ECO:0000256" key="4">
    <source>
        <dbReference type="ARBA" id="ARBA00022670"/>
    </source>
</evidence>
<dbReference type="Proteomes" id="UP000315215">
    <property type="component" value="Chromosome"/>
</dbReference>
<dbReference type="PRINTS" id="PR00723">
    <property type="entry name" value="SUBTILISIN"/>
</dbReference>
<evidence type="ECO:0000313" key="13">
    <source>
        <dbReference type="EMBL" id="QDP42242.1"/>
    </source>
</evidence>
<dbReference type="Pfam" id="PF00082">
    <property type="entry name" value="Peptidase_S8"/>
    <property type="match status" value="1"/>
</dbReference>
<reference evidence="13 14" key="1">
    <citation type="submission" date="2019-07" db="EMBL/GenBank/DDBJ databases">
        <authorList>
            <person name="Li J."/>
        </authorList>
    </citation>
    <scope>NUCLEOTIDE SEQUENCE [LARGE SCALE GENOMIC DNA]</scope>
    <source>
        <strain evidence="13 14">TKL69</strain>
    </source>
</reference>
<organism evidence="13 14">
    <name type="scientific">Radiobacillus deserti</name>
    <dbReference type="NCBI Taxonomy" id="2594883"/>
    <lineage>
        <taxon>Bacteria</taxon>
        <taxon>Bacillati</taxon>
        <taxon>Bacillota</taxon>
        <taxon>Bacilli</taxon>
        <taxon>Bacillales</taxon>
        <taxon>Bacillaceae</taxon>
        <taxon>Radiobacillus</taxon>
    </lineage>
</organism>
<dbReference type="InterPro" id="IPR034213">
    <property type="entry name" value="S8_Vpr-like"/>
</dbReference>
<dbReference type="InterPro" id="IPR022398">
    <property type="entry name" value="Peptidase_S8_His-AS"/>
</dbReference>
<gene>
    <name evidence="13" type="ORF">FN924_16690</name>
</gene>
<dbReference type="CDD" id="cd07474">
    <property type="entry name" value="Peptidases_S8_subtilisin_Vpr-like"/>
    <property type="match status" value="1"/>
</dbReference>
<dbReference type="Pfam" id="PF02225">
    <property type="entry name" value="PA"/>
    <property type="match status" value="1"/>
</dbReference>
<feature type="active site" description="Charge relay system" evidence="8 9">
    <location>
        <position position="450"/>
    </location>
</feature>
<dbReference type="InterPro" id="IPR023827">
    <property type="entry name" value="Peptidase_S8_Asp-AS"/>
</dbReference>
<dbReference type="PANTHER" id="PTHR43806:SF65">
    <property type="entry name" value="SERINE PROTEASE APRX"/>
    <property type="match status" value="1"/>
</dbReference>